<evidence type="ECO:0000313" key="1">
    <source>
        <dbReference type="EMBL" id="CEK51678.1"/>
    </source>
</evidence>
<name>A0A0B6Y6E9_9EUPU</name>
<sequence>MISVGEIPTHIKSIDNHCITSLISSSADALQKSLIDHAGQSACHYSPKS</sequence>
<accession>A0A0B6Y6E9</accession>
<reference evidence="1" key="1">
    <citation type="submission" date="2014-12" db="EMBL/GenBank/DDBJ databases">
        <title>Insight into the proteome of Arion vulgaris.</title>
        <authorList>
            <person name="Aradska J."/>
            <person name="Bulat T."/>
            <person name="Smidak R."/>
            <person name="Sarate P."/>
            <person name="Gangsoo J."/>
            <person name="Sialana F."/>
            <person name="Bilban M."/>
            <person name="Lubec G."/>
        </authorList>
    </citation>
    <scope>NUCLEOTIDE SEQUENCE</scope>
    <source>
        <tissue evidence="1">Skin</tissue>
    </source>
</reference>
<dbReference type="AlphaFoldDB" id="A0A0B6Y6E9"/>
<dbReference type="EMBL" id="HACG01004813">
    <property type="protein sequence ID" value="CEK51678.1"/>
    <property type="molecule type" value="Transcribed_RNA"/>
</dbReference>
<gene>
    <name evidence="1" type="primary">ORF14070</name>
</gene>
<organism evidence="1">
    <name type="scientific">Arion vulgaris</name>
    <dbReference type="NCBI Taxonomy" id="1028688"/>
    <lineage>
        <taxon>Eukaryota</taxon>
        <taxon>Metazoa</taxon>
        <taxon>Spiralia</taxon>
        <taxon>Lophotrochozoa</taxon>
        <taxon>Mollusca</taxon>
        <taxon>Gastropoda</taxon>
        <taxon>Heterobranchia</taxon>
        <taxon>Euthyneura</taxon>
        <taxon>Panpulmonata</taxon>
        <taxon>Eupulmonata</taxon>
        <taxon>Stylommatophora</taxon>
        <taxon>Helicina</taxon>
        <taxon>Arionoidea</taxon>
        <taxon>Arionidae</taxon>
        <taxon>Arion</taxon>
    </lineage>
</organism>
<proteinExistence type="predicted"/>
<protein>
    <submittedName>
        <fullName evidence="1">Uncharacterized protein</fullName>
    </submittedName>
</protein>
<feature type="non-terminal residue" evidence="1">
    <location>
        <position position="49"/>
    </location>
</feature>